<reference evidence="3" key="2">
    <citation type="submission" date="2022-10" db="EMBL/GenBank/DDBJ databases">
        <authorList>
            <consortium name="ENA_rothamsted_submissions"/>
            <consortium name="culmorum"/>
            <person name="King R."/>
        </authorList>
    </citation>
    <scope>NUCLEOTIDE SEQUENCE</scope>
</reference>
<dbReference type="Proteomes" id="UP001153620">
    <property type="component" value="Chromosome 2"/>
</dbReference>
<evidence type="ECO:0000313" key="4">
    <source>
        <dbReference type="Proteomes" id="UP001153620"/>
    </source>
</evidence>
<feature type="compositionally biased region" description="Polar residues" evidence="2">
    <location>
        <begin position="612"/>
        <end position="631"/>
    </location>
</feature>
<feature type="compositionally biased region" description="Polar residues" evidence="2">
    <location>
        <begin position="739"/>
        <end position="762"/>
    </location>
</feature>
<proteinExistence type="predicted"/>
<feature type="coiled-coil region" evidence="1">
    <location>
        <begin position="396"/>
        <end position="456"/>
    </location>
</feature>
<feature type="region of interest" description="Disordered" evidence="2">
    <location>
        <begin position="1469"/>
        <end position="1538"/>
    </location>
</feature>
<feature type="compositionally biased region" description="Low complexity" evidence="2">
    <location>
        <begin position="208"/>
        <end position="218"/>
    </location>
</feature>
<keyword evidence="1" id="KW-0175">Coiled coil</keyword>
<organism evidence="3 4">
    <name type="scientific">Chironomus riparius</name>
    <dbReference type="NCBI Taxonomy" id="315576"/>
    <lineage>
        <taxon>Eukaryota</taxon>
        <taxon>Metazoa</taxon>
        <taxon>Ecdysozoa</taxon>
        <taxon>Arthropoda</taxon>
        <taxon>Hexapoda</taxon>
        <taxon>Insecta</taxon>
        <taxon>Pterygota</taxon>
        <taxon>Neoptera</taxon>
        <taxon>Endopterygota</taxon>
        <taxon>Diptera</taxon>
        <taxon>Nematocera</taxon>
        <taxon>Chironomoidea</taxon>
        <taxon>Chironomidae</taxon>
        <taxon>Chironominae</taxon>
        <taxon>Chironomus</taxon>
    </lineage>
</organism>
<evidence type="ECO:0000313" key="3">
    <source>
        <dbReference type="EMBL" id="CAG9804250.1"/>
    </source>
</evidence>
<reference evidence="3" key="1">
    <citation type="submission" date="2022-01" db="EMBL/GenBank/DDBJ databases">
        <authorList>
            <person name="King R."/>
        </authorList>
    </citation>
    <scope>NUCLEOTIDE SEQUENCE</scope>
</reference>
<feature type="compositionally biased region" description="Acidic residues" evidence="2">
    <location>
        <begin position="219"/>
        <end position="230"/>
    </location>
</feature>
<feature type="coiled-coil region" evidence="1">
    <location>
        <begin position="514"/>
        <end position="604"/>
    </location>
</feature>
<feature type="region of interest" description="Disordered" evidence="2">
    <location>
        <begin position="1027"/>
        <end position="1099"/>
    </location>
</feature>
<accession>A0A9N9RV45</accession>
<feature type="region of interest" description="Disordered" evidence="2">
    <location>
        <begin position="170"/>
        <end position="240"/>
    </location>
</feature>
<feature type="compositionally biased region" description="Polar residues" evidence="2">
    <location>
        <begin position="1469"/>
        <end position="1511"/>
    </location>
</feature>
<protein>
    <submittedName>
        <fullName evidence="3">Uncharacterized protein</fullName>
    </submittedName>
</protein>
<feature type="region of interest" description="Disordered" evidence="2">
    <location>
        <begin position="1138"/>
        <end position="1167"/>
    </location>
</feature>
<evidence type="ECO:0000256" key="2">
    <source>
        <dbReference type="SAM" id="MobiDB-lite"/>
    </source>
</evidence>
<feature type="coiled-coil region" evidence="1">
    <location>
        <begin position="982"/>
        <end position="1009"/>
    </location>
</feature>
<sequence length="1538" mass="175595">MSFNININKMSFNGRSYADRAEAEKRKINRILSVREQSSELAQKLLKKTRSAKEQELKKLQHIKVKELGELKKKTQCEIQKQIDDCVENFGDAHIAAVDASCEEDEFLRDRKDEQDLMAAMRGRVSMLKVQRERERELENKLLKKKRQQQKTIGIQADFLSQRRFSENLINKQKKAESDVSEEEETNFNVKPNLHKHSQQYNPQNYTSNSVDSSNNCDSESESIAELEQDESVRDNDESEVEFNQISNLLRHRLHNNRENIQINEIVDVGSSDSESISYSVVLPKKVTIKTSPIKKKKGILKQSPAKITINKKLSSPVKRKKEQSSDNRVRYVDFGNKYETTYVPDKNLIVRNEKSKTNARQNAQMQTDDDVITKKINEDILKKLTDLRSQEALEKEKIRRDYDRLRLELDELSKQEQEAKSRANMHTNLSRDQLLRKEETRQRKMNEAAENAMKKNIITCPPVDQHEKSMKQKLSEINVAVPSLNSRDVTDKDKSAKIKLTRSNSEINNLVKVEKLKDLLEKINHQKRLLLNEIEKSDEIPGPDLEKVMDCIKKLEQEKTELSSDNRMDESKLTKIDELNEREQKIQEREKRLENNLRELFKKQQKKETVKTSSSNSEQTVSDNSISSSDKNAKKIVQPSVEIIIKVQQTKSPHKKSRKSYRCIDTLNREPGRIYPKTPIKKKKSIDSDIEVIEDNTQKLPEKSQQQTQTSPIVLDAPKPILKSSQLKQISIPPKPMSNESTKLSKASSVPKQKQTAESEDFSVSTVYRELPQQINLTTESQRKLNPMLMDYITRLLGMNRNIGNQLNIDVSSVTTPGSSTINTTGNRSLHDELSFDQDRMSRLQKFIDDNHSFISEINESLERVEVQKKHNKDREKSVEGIWKEILNKKKSQTTSNSQSKISSNAQKSKPIAPINASSKKISQVQQLPQKELKKSTRESSQASLNPQPVPPQHPRISQEDMADVSKYLESQMLTNYSEYTANCQRRISELTQMMEKVRQEKLKLIENSLSSNELNNFTEYKDIEHKTAAKENNNGSTETKDSPSNRDDPPSEEINNILQFQTRPFGVSKDSGISGISRPVTSSDFRDTPPDRVTSEDNNLFQPILKDIPKLPRMKITTSDGETQTIRDVSILIKQQQEEKNQKKQRPPLSLKSPQFEKQQHEPHELSTIAEIETPTASKVNIEAEISGVGALHSFPNFEEYAKNNEKSTSENKQAEISFPDMNDLMKALPDLNVKTFVNQNDLSIVNFTKDDEKDVPSTDSSLMDIMGELKHRNLIESTFKIYYEDEDSDNLLEAGYERDDKTTPTTTHQSTEPISPRRRKPAQSRIIIKTPENTGKAEIIHTPIKEKHHGPHIYEDKSINSNDTLSGILEIEKDFQTHGMGWAVSTMKRTEVSKKQAASSSSSNNQDSIKINFEFDNSSSSSDGKPLNLRDFLRRELLTRSNNDPYLSDDSSLSSKFVKSLLKASHSISSTSSNDPKSESSQNAKLRTSTPVRMSSENLAKTGASSHVFNGADSVSTVKDSDSSRDKSDKDKLNS</sequence>
<gene>
    <name evidence="3" type="ORF">CHIRRI_LOCUS7143</name>
</gene>
<feature type="compositionally biased region" description="Polar residues" evidence="2">
    <location>
        <begin position="1055"/>
        <end position="1064"/>
    </location>
</feature>
<feature type="compositionally biased region" description="Basic and acidic residues" evidence="2">
    <location>
        <begin position="1040"/>
        <end position="1051"/>
    </location>
</feature>
<feature type="region of interest" description="Disordered" evidence="2">
    <location>
        <begin position="891"/>
        <end position="958"/>
    </location>
</feature>
<evidence type="ECO:0000256" key="1">
    <source>
        <dbReference type="SAM" id="Coils"/>
    </source>
</evidence>
<name>A0A9N9RV45_9DIPT</name>
<feature type="compositionally biased region" description="Polar residues" evidence="2">
    <location>
        <begin position="704"/>
        <end position="713"/>
    </location>
</feature>
<feature type="region of interest" description="Disordered" evidence="2">
    <location>
        <begin position="1299"/>
        <end position="1329"/>
    </location>
</feature>
<keyword evidence="4" id="KW-1185">Reference proteome</keyword>
<feature type="compositionally biased region" description="Basic and acidic residues" evidence="2">
    <location>
        <begin position="1086"/>
        <end position="1097"/>
    </location>
</feature>
<feature type="region of interest" description="Disordered" evidence="2">
    <location>
        <begin position="698"/>
        <end position="762"/>
    </location>
</feature>
<feature type="compositionally biased region" description="Polar residues" evidence="2">
    <location>
        <begin position="917"/>
        <end position="930"/>
    </location>
</feature>
<feature type="region of interest" description="Disordered" evidence="2">
    <location>
        <begin position="604"/>
        <end position="634"/>
    </location>
</feature>
<feature type="compositionally biased region" description="Basic and acidic residues" evidence="2">
    <location>
        <begin position="1522"/>
        <end position="1538"/>
    </location>
</feature>
<feature type="compositionally biased region" description="Low complexity" evidence="2">
    <location>
        <begin position="894"/>
        <end position="911"/>
    </location>
</feature>
<dbReference type="EMBL" id="OU895878">
    <property type="protein sequence ID" value="CAG9804250.1"/>
    <property type="molecule type" value="Genomic_DNA"/>
</dbReference>
<dbReference type="OrthoDB" id="8070503at2759"/>